<keyword evidence="3" id="KW-1185">Reference proteome</keyword>
<comment type="caution">
    <text evidence="2">The sequence shown here is derived from an EMBL/GenBank/DDBJ whole genome shotgun (WGS) entry which is preliminary data.</text>
</comment>
<gene>
    <name evidence="2" type="ORF">ElyMa_001047100</name>
</gene>
<dbReference type="AlphaFoldDB" id="A0AAV4HS62"/>
<feature type="compositionally biased region" description="Gly residues" evidence="1">
    <location>
        <begin position="121"/>
        <end position="130"/>
    </location>
</feature>
<dbReference type="Proteomes" id="UP000762676">
    <property type="component" value="Unassembled WGS sequence"/>
</dbReference>
<evidence type="ECO:0000256" key="1">
    <source>
        <dbReference type="SAM" id="MobiDB-lite"/>
    </source>
</evidence>
<reference evidence="2 3" key="1">
    <citation type="journal article" date="2021" name="Elife">
        <title>Chloroplast acquisition without the gene transfer in kleptoplastic sea slugs, Plakobranchus ocellatus.</title>
        <authorList>
            <person name="Maeda T."/>
            <person name="Takahashi S."/>
            <person name="Yoshida T."/>
            <person name="Shimamura S."/>
            <person name="Takaki Y."/>
            <person name="Nagai Y."/>
            <person name="Toyoda A."/>
            <person name="Suzuki Y."/>
            <person name="Arimoto A."/>
            <person name="Ishii H."/>
            <person name="Satoh N."/>
            <person name="Nishiyama T."/>
            <person name="Hasebe M."/>
            <person name="Maruyama T."/>
            <person name="Minagawa J."/>
            <person name="Obokata J."/>
            <person name="Shigenobu S."/>
        </authorList>
    </citation>
    <scope>NUCLEOTIDE SEQUENCE [LARGE SCALE GENOMIC DNA]</scope>
</reference>
<accession>A0AAV4HS62</accession>
<sequence length="182" mass="20084">MSQAGMIPTHQAGIIPCNTYSKRPQGSQSHTGQVHTGTILLATVLQVSIASARVSRHALLETLSTRTVSHYADVKIEKYRYFSGDIPPLRDLDLIFIRLNDHSTTVAGSPKKRRETPKMAGCGGGSGKGGGGVVEEKGGKWLHDEKIVRWWHLEKEHPSFNDFRELQLAKPHLLLPKLEVSS</sequence>
<evidence type="ECO:0000313" key="3">
    <source>
        <dbReference type="Proteomes" id="UP000762676"/>
    </source>
</evidence>
<proteinExistence type="predicted"/>
<name>A0AAV4HS62_9GAST</name>
<protein>
    <submittedName>
        <fullName evidence="2">Uncharacterized protein</fullName>
    </submittedName>
</protein>
<organism evidence="2 3">
    <name type="scientific">Elysia marginata</name>
    <dbReference type="NCBI Taxonomy" id="1093978"/>
    <lineage>
        <taxon>Eukaryota</taxon>
        <taxon>Metazoa</taxon>
        <taxon>Spiralia</taxon>
        <taxon>Lophotrochozoa</taxon>
        <taxon>Mollusca</taxon>
        <taxon>Gastropoda</taxon>
        <taxon>Heterobranchia</taxon>
        <taxon>Euthyneura</taxon>
        <taxon>Panpulmonata</taxon>
        <taxon>Sacoglossa</taxon>
        <taxon>Placobranchoidea</taxon>
        <taxon>Plakobranchidae</taxon>
        <taxon>Elysia</taxon>
    </lineage>
</organism>
<feature type="region of interest" description="Disordered" evidence="1">
    <location>
        <begin position="106"/>
        <end position="130"/>
    </location>
</feature>
<evidence type="ECO:0000313" key="2">
    <source>
        <dbReference type="EMBL" id="GFR99515.1"/>
    </source>
</evidence>
<dbReference type="EMBL" id="BMAT01002127">
    <property type="protein sequence ID" value="GFR99515.1"/>
    <property type="molecule type" value="Genomic_DNA"/>
</dbReference>